<feature type="region of interest" description="Disordered" evidence="1">
    <location>
        <begin position="94"/>
        <end position="131"/>
    </location>
</feature>
<proteinExistence type="predicted"/>
<dbReference type="AlphaFoldDB" id="A0A7S3JF98"/>
<dbReference type="EMBL" id="HBII01029566">
    <property type="protein sequence ID" value="CAE0353371.1"/>
    <property type="molecule type" value="Transcribed_RNA"/>
</dbReference>
<feature type="compositionally biased region" description="Basic residues" evidence="1">
    <location>
        <begin position="111"/>
        <end position="131"/>
    </location>
</feature>
<accession>A0A7S3JF98</accession>
<organism evidence="2">
    <name type="scientific">Euplotes harpa</name>
    <dbReference type="NCBI Taxonomy" id="151035"/>
    <lineage>
        <taxon>Eukaryota</taxon>
        <taxon>Sar</taxon>
        <taxon>Alveolata</taxon>
        <taxon>Ciliophora</taxon>
        <taxon>Intramacronucleata</taxon>
        <taxon>Spirotrichea</taxon>
        <taxon>Hypotrichia</taxon>
        <taxon>Euplotida</taxon>
        <taxon>Euplotidae</taxon>
        <taxon>Euplotes</taxon>
    </lineage>
</organism>
<evidence type="ECO:0000256" key="1">
    <source>
        <dbReference type="SAM" id="MobiDB-lite"/>
    </source>
</evidence>
<evidence type="ECO:0000313" key="2">
    <source>
        <dbReference type="EMBL" id="CAE0353371.1"/>
    </source>
</evidence>
<sequence length="162" mass="18606">MNDSRTNGFYKRPMVHKKRTASFSKIAEADESVLVFHPRVTFEVFKKRIQWADPLVETKVFSKSSTVKTTPIRSTIQAKGCGKSILSKTINDVHEEDTNTDTSTPRDQPVHKKQRKSLPSNKKTKKVRHRSAVKTNLNAKFLDLIKLQRKYGVVPNSRLYHV</sequence>
<name>A0A7S3JF98_9SPIT</name>
<reference evidence="2" key="1">
    <citation type="submission" date="2021-01" db="EMBL/GenBank/DDBJ databases">
        <authorList>
            <person name="Corre E."/>
            <person name="Pelletier E."/>
            <person name="Niang G."/>
            <person name="Scheremetjew M."/>
            <person name="Finn R."/>
            <person name="Kale V."/>
            <person name="Holt S."/>
            <person name="Cochrane G."/>
            <person name="Meng A."/>
            <person name="Brown T."/>
            <person name="Cohen L."/>
        </authorList>
    </citation>
    <scope>NUCLEOTIDE SEQUENCE</scope>
    <source>
        <strain evidence="2">FSP1.4</strain>
    </source>
</reference>
<protein>
    <submittedName>
        <fullName evidence="2">Uncharacterized protein</fullName>
    </submittedName>
</protein>
<gene>
    <name evidence="2" type="ORF">EHAR0213_LOCUS12287</name>
</gene>